<dbReference type="GO" id="GO:0005829">
    <property type="term" value="C:cytosol"/>
    <property type="evidence" value="ECO:0007669"/>
    <property type="project" value="TreeGrafter"/>
</dbReference>
<evidence type="ECO:0000259" key="4">
    <source>
        <dbReference type="Pfam" id="PF08544"/>
    </source>
</evidence>
<organism evidence="5 6">
    <name type="scientific">Dispira parvispora</name>
    <dbReference type="NCBI Taxonomy" id="1520584"/>
    <lineage>
        <taxon>Eukaryota</taxon>
        <taxon>Fungi</taxon>
        <taxon>Fungi incertae sedis</taxon>
        <taxon>Zoopagomycota</taxon>
        <taxon>Kickxellomycotina</taxon>
        <taxon>Dimargaritomycetes</taxon>
        <taxon>Dimargaritales</taxon>
        <taxon>Dimargaritaceae</taxon>
        <taxon>Dispira</taxon>
    </lineage>
</organism>
<dbReference type="OrthoDB" id="187738at2759"/>
<protein>
    <submittedName>
        <fullName evidence="5">Galactokinase</fullName>
        <ecNumber evidence="5">2.7.1.6</ecNumber>
    </submittedName>
</protein>
<keyword evidence="2" id="KW-0067">ATP-binding</keyword>
<feature type="region of interest" description="Disordered" evidence="3">
    <location>
        <begin position="1"/>
        <end position="36"/>
    </location>
</feature>
<comment type="caution">
    <text evidence="5">The sequence shown here is derived from an EMBL/GenBank/DDBJ whole genome shotgun (WGS) entry which is preliminary data.</text>
</comment>
<dbReference type="Pfam" id="PF08544">
    <property type="entry name" value="GHMP_kinases_C"/>
    <property type="match status" value="1"/>
</dbReference>
<dbReference type="Gene3D" id="1.20.1440.340">
    <property type="match status" value="1"/>
</dbReference>
<dbReference type="GO" id="GO:0004335">
    <property type="term" value="F:galactokinase activity"/>
    <property type="evidence" value="ECO:0007669"/>
    <property type="project" value="UniProtKB-EC"/>
</dbReference>
<keyword evidence="1" id="KW-0547">Nucleotide-binding</keyword>
<evidence type="ECO:0000256" key="2">
    <source>
        <dbReference type="ARBA" id="ARBA00022840"/>
    </source>
</evidence>
<dbReference type="FunFam" id="3.30.70.3170:FF:000001">
    <property type="entry name" value="galactokinase isoform X1"/>
    <property type="match status" value="1"/>
</dbReference>
<keyword evidence="6" id="KW-1185">Reference proteome</keyword>
<dbReference type="Proteomes" id="UP001150925">
    <property type="component" value="Unassembled WGS sequence"/>
</dbReference>
<dbReference type="Gene3D" id="3.30.70.3170">
    <property type="match status" value="1"/>
</dbReference>
<evidence type="ECO:0000256" key="3">
    <source>
        <dbReference type="SAM" id="MobiDB-lite"/>
    </source>
</evidence>
<evidence type="ECO:0000313" key="5">
    <source>
        <dbReference type="EMBL" id="KAJ1953773.1"/>
    </source>
</evidence>
<reference evidence="5" key="1">
    <citation type="submission" date="2022-07" db="EMBL/GenBank/DDBJ databases">
        <title>Phylogenomic reconstructions and comparative analyses of Kickxellomycotina fungi.</title>
        <authorList>
            <person name="Reynolds N.K."/>
            <person name="Stajich J.E."/>
            <person name="Barry K."/>
            <person name="Grigoriev I.V."/>
            <person name="Crous P."/>
            <person name="Smith M.E."/>
        </authorList>
    </citation>
    <scope>NUCLEOTIDE SEQUENCE</scope>
    <source>
        <strain evidence="5">RSA 1196</strain>
    </source>
</reference>
<sequence>MVYTLLASPRRKSSPDEDTMRSGSPPPLDTVTAANDPGFTPEELADALDLPWSIVHDAVEMDKYPIRTDVYRLWARAIHVFSEARRVVQFRALCEQFNRTRIPEPTSTSVVELYQQLGDLMNSSQVSCRDRFQCSCSELDQLVKICREAGAIGSRLTGAGWGGCTVSLVPADQVDHFMARVKMNYYQARFPELVSQDQLGNVLFATQPGPPYPYVNEIDDLLQHPTC</sequence>
<dbReference type="PANTHER" id="PTHR10457">
    <property type="entry name" value="MEVALONATE KINASE/GALACTOKINASE"/>
    <property type="match status" value="1"/>
</dbReference>
<gene>
    <name evidence="5" type="primary">GAL1</name>
    <name evidence="5" type="ORF">IWQ62_005914</name>
</gene>
<keyword evidence="5" id="KW-0808">Transferase</keyword>
<feature type="domain" description="GHMP kinase C-terminal" evidence="4">
    <location>
        <begin position="114"/>
        <end position="182"/>
    </location>
</feature>
<dbReference type="EMBL" id="JANBPY010002767">
    <property type="protein sequence ID" value="KAJ1953773.1"/>
    <property type="molecule type" value="Genomic_DNA"/>
</dbReference>
<dbReference type="InterPro" id="IPR013750">
    <property type="entry name" value="GHMP_kinase_C_dom"/>
</dbReference>
<dbReference type="GO" id="GO:0005524">
    <property type="term" value="F:ATP binding"/>
    <property type="evidence" value="ECO:0007669"/>
    <property type="project" value="UniProtKB-KW"/>
</dbReference>
<dbReference type="PANTHER" id="PTHR10457:SF7">
    <property type="entry name" value="GALACTOKINASE-RELATED"/>
    <property type="match status" value="1"/>
</dbReference>
<dbReference type="EC" id="2.7.1.6" evidence="5"/>
<dbReference type="InterPro" id="IPR036554">
    <property type="entry name" value="GHMP_kinase_C_sf"/>
</dbReference>
<dbReference type="AlphaFoldDB" id="A0A9W8AIT5"/>
<proteinExistence type="predicted"/>
<evidence type="ECO:0000256" key="1">
    <source>
        <dbReference type="ARBA" id="ARBA00022741"/>
    </source>
</evidence>
<dbReference type="SUPFAM" id="SSF55060">
    <property type="entry name" value="GHMP Kinase, C-terminal domain"/>
    <property type="match status" value="1"/>
</dbReference>
<evidence type="ECO:0000313" key="6">
    <source>
        <dbReference type="Proteomes" id="UP001150925"/>
    </source>
</evidence>
<name>A0A9W8AIT5_9FUNG</name>
<dbReference type="GO" id="GO:0006012">
    <property type="term" value="P:galactose metabolic process"/>
    <property type="evidence" value="ECO:0007669"/>
    <property type="project" value="TreeGrafter"/>
</dbReference>
<accession>A0A9W8AIT5</accession>